<feature type="domain" description="SMP-30/Gluconolactonase/LRE-like region" evidence="2">
    <location>
        <begin position="319"/>
        <end position="404"/>
    </location>
</feature>
<reference evidence="3 4" key="1">
    <citation type="submission" date="2016-04" db="EMBL/GenBank/DDBJ databases">
        <title>A degradative enzymes factory behind the ericoid mycorrhizal symbiosis.</title>
        <authorList>
            <consortium name="DOE Joint Genome Institute"/>
            <person name="Martino E."/>
            <person name="Morin E."/>
            <person name="Grelet G."/>
            <person name="Kuo A."/>
            <person name="Kohler A."/>
            <person name="Daghino S."/>
            <person name="Barry K."/>
            <person name="Choi C."/>
            <person name="Cichocki N."/>
            <person name="Clum A."/>
            <person name="Copeland A."/>
            <person name="Hainaut M."/>
            <person name="Haridas S."/>
            <person name="Labutti K."/>
            <person name="Lindquist E."/>
            <person name="Lipzen A."/>
            <person name="Khouja H.-R."/>
            <person name="Murat C."/>
            <person name="Ohm R."/>
            <person name="Olson A."/>
            <person name="Spatafora J."/>
            <person name="Veneault-Fourrey C."/>
            <person name="Henrissat B."/>
            <person name="Grigoriev I."/>
            <person name="Martin F."/>
            <person name="Perotto S."/>
        </authorList>
    </citation>
    <scope>NUCLEOTIDE SEQUENCE [LARGE SCALE GENOMIC DNA]</scope>
    <source>
        <strain evidence="3 4">E</strain>
    </source>
</reference>
<keyword evidence="4" id="KW-1185">Reference proteome</keyword>
<proteinExistence type="predicted"/>
<dbReference type="InterPro" id="IPR013658">
    <property type="entry name" value="SGL"/>
</dbReference>
<dbReference type="SUPFAM" id="SSF63829">
    <property type="entry name" value="Calcium-dependent phosphotriesterase"/>
    <property type="match status" value="1"/>
</dbReference>
<dbReference type="Gene3D" id="2.120.10.30">
    <property type="entry name" value="TolB, C-terminal domain"/>
    <property type="match status" value="1"/>
</dbReference>
<name>A0A2J6SZI0_9HELO</name>
<feature type="chain" id="PRO_5014448505" evidence="1">
    <location>
        <begin position="22"/>
        <end position="423"/>
    </location>
</feature>
<dbReference type="PANTHER" id="PTHR47064:SF2">
    <property type="entry name" value="SMP-30_GLUCONOLACTONASE_LRE-LIKE REGION DOMAIN-CONTAINING PROTEIN-RELATED"/>
    <property type="match status" value="1"/>
</dbReference>
<dbReference type="GeneID" id="36594021"/>
<dbReference type="STRING" id="1095630.A0A2J6SZI0"/>
<feature type="signal peptide" evidence="1">
    <location>
        <begin position="1"/>
        <end position="21"/>
    </location>
</feature>
<evidence type="ECO:0000259" key="2">
    <source>
        <dbReference type="Pfam" id="PF08450"/>
    </source>
</evidence>
<dbReference type="InParanoid" id="A0A2J6SZI0"/>
<dbReference type="AlphaFoldDB" id="A0A2J6SZI0"/>
<gene>
    <name evidence="3" type="ORF">K444DRAFT_654404</name>
</gene>
<accession>A0A2J6SZI0</accession>
<dbReference type="RefSeq" id="XP_024733079.1">
    <property type="nucleotide sequence ID" value="XM_024885944.1"/>
</dbReference>
<dbReference type="EMBL" id="KZ613848">
    <property type="protein sequence ID" value="PMD56175.1"/>
    <property type="molecule type" value="Genomic_DNA"/>
</dbReference>
<dbReference type="OrthoDB" id="423498at2759"/>
<protein>
    <submittedName>
        <fullName evidence="3">Calcium-dependent phosphotriesterase</fullName>
    </submittedName>
</protein>
<sequence length="423" mass="46288">MLQLNPLSITVYFALSAGAFAQPLGTVSPLAQICGPPSSVVCIKKYASVMPYHFFREPSYNGSYEDIYPSTMVPNDTSWGLVRKADFLVFDQARGLDLLGPSPSYEYVFEVNNAVHEAPVYSPVTNKLYFSQLRGTKSPPGFLPQLVVNLNVDPPELGELISDPYMPQMAERSTTSVIYWGVSGGNNSIGGIEERPSIATLDPLTNKTVTLLNNYFGYYFNTVDDLFVHDNGDIFFTDPQYSWFNALTDRAPQLETASYRFTPSTGAVSVINDDIVQPNGIAIAPVVAGCPRTVYISDTGAIAGTTQQSLGPQGTEFNTTCKRTIYAFDLSANCKHLLNKRPVYLAQDWVPDGLKVAANGYIVTRAGKGVDVLDSDGTLLVRVQTNFTVQNFAWTGANYEDLWIVGNSGVARVKWALEGQVLK</sequence>
<dbReference type="Proteomes" id="UP000235371">
    <property type="component" value="Unassembled WGS sequence"/>
</dbReference>
<dbReference type="InterPro" id="IPR052988">
    <property type="entry name" value="Oryzine_lactonohydrolase"/>
</dbReference>
<dbReference type="PANTHER" id="PTHR47064">
    <property type="entry name" value="PUTATIVE (AFU_ORTHOLOGUE AFUA_1G08990)-RELATED"/>
    <property type="match status" value="1"/>
</dbReference>
<dbReference type="Pfam" id="PF08450">
    <property type="entry name" value="SGL"/>
    <property type="match status" value="1"/>
</dbReference>
<keyword evidence="1" id="KW-0732">Signal</keyword>
<organism evidence="3 4">
    <name type="scientific">Hyaloscypha bicolor E</name>
    <dbReference type="NCBI Taxonomy" id="1095630"/>
    <lineage>
        <taxon>Eukaryota</taxon>
        <taxon>Fungi</taxon>
        <taxon>Dikarya</taxon>
        <taxon>Ascomycota</taxon>
        <taxon>Pezizomycotina</taxon>
        <taxon>Leotiomycetes</taxon>
        <taxon>Helotiales</taxon>
        <taxon>Hyaloscyphaceae</taxon>
        <taxon>Hyaloscypha</taxon>
        <taxon>Hyaloscypha bicolor</taxon>
    </lineage>
</organism>
<evidence type="ECO:0000313" key="3">
    <source>
        <dbReference type="EMBL" id="PMD56175.1"/>
    </source>
</evidence>
<dbReference type="InterPro" id="IPR011042">
    <property type="entry name" value="6-blade_b-propeller_TolB-like"/>
</dbReference>
<evidence type="ECO:0000256" key="1">
    <source>
        <dbReference type="SAM" id="SignalP"/>
    </source>
</evidence>
<evidence type="ECO:0000313" key="4">
    <source>
        <dbReference type="Proteomes" id="UP000235371"/>
    </source>
</evidence>